<dbReference type="Pfam" id="PF10048">
    <property type="entry name" value="DUF2282"/>
    <property type="match status" value="1"/>
</dbReference>
<organism evidence="2 3">
    <name type="scientific">Roseibium hamelinense</name>
    <dbReference type="NCBI Taxonomy" id="150831"/>
    <lineage>
        <taxon>Bacteria</taxon>
        <taxon>Pseudomonadati</taxon>
        <taxon>Pseudomonadota</taxon>
        <taxon>Alphaproteobacteria</taxon>
        <taxon>Hyphomicrobiales</taxon>
        <taxon>Stappiaceae</taxon>
        <taxon>Roseibium</taxon>
    </lineage>
</organism>
<keyword evidence="1" id="KW-0732">Signal</keyword>
<dbReference type="OrthoDB" id="9808309at2"/>
<dbReference type="AlphaFoldDB" id="A0A562SLR9"/>
<sequence length="99" mass="10018">MKNKAMSAAIVAGAVATAVAGLTAPTTANAQAKEKCYGISLKGQNDCKAGPGTTCAGTSTVDYQGNAWTLVPKGTCVSMELPGDRKGSLTELDRDLPEA</sequence>
<comment type="caution">
    <text evidence="2">The sequence shown here is derived from an EMBL/GenBank/DDBJ whole genome shotgun (WGS) entry which is preliminary data.</text>
</comment>
<protein>
    <submittedName>
        <fullName evidence="2">Putative membrane protein</fullName>
    </submittedName>
</protein>
<evidence type="ECO:0000256" key="1">
    <source>
        <dbReference type="SAM" id="SignalP"/>
    </source>
</evidence>
<gene>
    <name evidence="2" type="ORF">JM93_03619</name>
</gene>
<accession>A0A562SLR9</accession>
<keyword evidence="3" id="KW-1185">Reference proteome</keyword>
<dbReference type="Proteomes" id="UP000320593">
    <property type="component" value="Unassembled WGS sequence"/>
</dbReference>
<dbReference type="InterPro" id="IPR018740">
    <property type="entry name" value="DUF2282_membr"/>
</dbReference>
<evidence type="ECO:0000313" key="3">
    <source>
        <dbReference type="Proteomes" id="UP000320593"/>
    </source>
</evidence>
<reference evidence="2 3" key="1">
    <citation type="submission" date="2019-07" db="EMBL/GenBank/DDBJ databases">
        <title>Genomic Encyclopedia of Archaeal and Bacterial Type Strains, Phase II (KMG-II): from individual species to whole genera.</title>
        <authorList>
            <person name="Goeker M."/>
        </authorList>
    </citation>
    <scope>NUCLEOTIDE SEQUENCE [LARGE SCALE GENOMIC DNA]</scope>
    <source>
        <strain evidence="2 3">ATCC BAA-252</strain>
    </source>
</reference>
<feature type="signal peptide" evidence="1">
    <location>
        <begin position="1"/>
        <end position="30"/>
    </location>
</feature>
<evidence type="ECO:0000313" key="2">
    <source>
        <dbReference type="EMBL" id="TWI82269.1"/>
    </source>
</evidence>
<dbReference type="EMBL" id="VLLF01000009">
    <property type="protein sequence ID" value="TWI82269.1"/>
    <property type="molecule type" value="Genomic_DNA"/>
</dbReference>
<proteinExistence type="predicted"/>
<dbReference type="RefSeq" id="WP_145346087.1">
    <property type="nucleotide sequence ID" value="NZ_SMLY01000084.1"/>
</dbReference>
<name>A0A562SLR9_9HYPH</name>
<feature type="chain" id="PRO_5021899217" evidence="1">
    <location>
        <begin position="31"/>
        <end position="99"/>
    </location>
</feature>